<reference evidence="1 2" key="1">
    <citation type="submission" date="2024-04" db="EMBL/GenBank/DDBJ databases">
        <authorList>
            <person name="Waldvogel A.-M."/>
            <person name="Schoenle A."/>
        </authorList>
    </citation>
    <scope>NUCLEOTIDE SEQUENCE [LARGE SCALE GENOMIC DNA]</scope>
</reference>
<keyword evidence="2" id="KW-1185">Reference proteome</keyword>
<dbReference type="Proteomes" id="UP001497482">
    <property type="component" value="Chromosome 7"/>
</dbReference>
<sequence>MGYFVSKSSALAFTPPSSDKWTAIDPGQSEAVEVARLSDLSNPQLLNSTEQAPRRQAGIRPLRRELYRQGGRDAGRIPGIHSISLSGACCVFVKFPVNEIIPQYIKKWIGVVGDIPD</sequence>
<protein>
    <submittedName>
        <fullName evidence="1">Uncharacterized protein</fullName>
    </submittedName>
</protein>
<evidence type="ECO:0000313" key="2">
    <source>
        <dbReference type="Proteomes" id="UP001497482"/>
    </source>
</evidence>
<gene>
    <name evidence="1" type="ORF">KC01_LOCUS36892</name>
</gene>
<proteinExistence type="predicted"/>
<accession>A0AAV2MAD1</accession>
<organism evidence="1 2">
    <name type="scientific">Knipowitschia caucasica</name>
    <name type="common">Caucasian dwarf goby</name>
    <name type="synonym">Pomatoschistus caucasicus</name>
    <dbReference type="NCBI Taxonomy" id="637954"/>
    <lineage>
        <taxon>Eukaryota</taxon>
        <taxon>Metazoa</taxon>
        <taxon>Chordata</taxon>
        <taxon>Craniata</taxon>
        <taxon>Vertebrata</taxon>
        <taxon>Euteleostomi</taxon>
        <taxon>Actinopterygii</taxon>
        <taxon>Neopterygii</taxon>
        <taxon>Teleostei</taxon>
        <taxon>Neoteleostei</taxon>
        <taxon>Acanthomorphata</taxon>
        <taxon>Gobiaria</taxon>
        <taxon>Gobiiformes</taxon>
        <taxon>Gobioidei</taxon>
        <taxon>Gobiidae</taxon>
        <taxon>Gobiinae</taxon>
        <taxon>Knipowitschia</taxon>
    </lineage>
</organism>
<evidence type="ECO:0000313" key="1">
    <source>
        <dbReference type="EMBL" id="CAL1610240.1"/>
    </source>
</evidence>
<dbReference type="AlphaFoldDB" id="A0AAV2MAD1"/>
<name>A0AAV2MAD1_KNICA</name>
<dbReference type="EMBL" id="OZ035829">
    <property type="protein sequence ID" value="CAL1610240.1"/>
    <property type="molecule type" value="Genomic_DNA"/>
</dbReference>